<name>A0A0D5A140_9HYPH</name>
<accession>A0A0D5A140</accession>
<dbReference type="AlphaFoldDB" id="A0A0D5A140"/>
<protein>
    <submittedName>
        <fullName evidence="1">Uncharacterized protein</fullName>
    </submittedName>
</protein>
<organism evidence="1">
    <name type="scientific">Ochrobactrum sp. LM19</name>
    <dbReference type="NCBI Taxonomy" id="1449781"/>
    <lineage>
        <taxon>Bacteria</taxon>
        <taxon>Pseudomonadati</taxon>
        <taxon>Pseudomonadota</taxon>
        <taxon>Alphaproteobacteria</taxon>
        <taxon>Hyphomicrobiales</taxon>
        <taxon>Brucellaceae</taxon>
        <taxon>Brucella/Ochrobactrum group</taxon>
        <taxon>Ochrobactrum</taxon>
    </lineage>
</organism>
<reference evidence="1" key="1">
    <citation type="submission" date="2014-09" db="EMBL/GenBank/DDBJ databases">
        <title>The mobilome of the heavy metals and metalloids hypertolerant bacteria from the Lubin copper mine (Poland).</title>
        <authorList>
            <person name="Dziewit L."/>
            <person name="Bartosik D."/>
        </authorList>
    </citation>
    <scope>NUCLEOTIDE SEQUENCE</scope>
    <source>
        <plasmid evidence="1">pLM19O2</plasmid>
    </source>
</reference>
<evidence type="ECO:0000313" key="1">
    <source>
        <dbReference type="EMBL" id="AJW30030.1"/>
    </source>
</evidence>
<proteinExistence type="predicted"/>
<keyword evidence="1" id="KW-0614">Plasmid</keyword>
<geneLocation type="plasmid" evidence="1">
    <name>pLM19O2</name>
</geneLocation>
<dbReference type="EMBL" id="KM659092">
    <property type="protein sequence ID" value="AJW30030.1"/>
    <property type="molecule type" value="Genomic_DNA"/>
</dbReference>
<gene>
    <name evidence="1" type="ORF">pLM19O2_p85</name>
</gene>
<sequence>MPGFTNADLFNCCAHGCSEPDWSEFVSLELEGCCSEIYDNGEEWTISGVTREQAEFFTIYGLRHNGEADR</sequence>